<dbReference type="EMBL" id="HBUF01366446">
    <property type="protein sequence ID" value="CAG6723825.1"/>
    <property type="molecule type" value="Transcribed_RNA"/>
</dbReference>
<dbReference type="EMBL" id="HBUF01366447">
    <property type="protein sequence ID" value="CAG6723826.1"/>
    <property type="molecule type" value="Transcribed_RNA"/>
</dbReference>
<protein>
    <submittedName>
        <fullName evidence="1">Uncharacterized protein</fullName>
    </submittedName>
</protein>
<dbReference type="AlphaFoldDB" id="A0A8D8VHU7"/>
<dbReference type="EMBL" id="HBUF01179791">
    <property type="protein sequence ID" value="CAG6655006.1"/>
    <property type="molecule type" value="Transcribed_RNA"/>
</dbReference>
<dbReference type="EMBL" id="HBUF01016554">
    <property type="protein sequence ID" value="CAG6609887.1"/>
    <property type="molecule type" value="Transcribed_RNA"/>
</dbReference>
<evidence type="ECO:0000313" key="1">
    <source>
        <dbReference type="EMBL" id="CAG6723826.1"/>
    </source>
</evidence>
<organism evidence="1">
    <name type="scientific">Cacopsylla melanoneura</name>
    <dbReference type="NCBI Taxonomy" id="428564"/>
    <lineage>
        <taxon>Eukaryota</taxon>
        <taxon>Metazoa</taxon>
        <taxon>Ecdysozoa</taxon>
        <taxon>Arthropoda</taxon>
        <taxon>Hexapoda</taxon>
        <taxon>Insecta</taxon>
        <taxon>Pterygota</taxon>
        <taxon>Neoptera</taxon>
        <taxon>Paraneoptera</taxon>
        <taxon>Hemiptera</taxon>
        <taxon>Sternorrhyncha</taxon>
        <taxon>Psylloidea</taxon>
        <taxon>Psyllidae</taxon>
        <taxon>Psyllinae</taxon>
        <taxon>Cacopsylla</taxon>
    </lineage>
</organism>
<accession>A0A8D8VHU7</accession>
<dbReference type="EMBL" id="HBUF01179792">
    <property type="protein sequence ID" value="CAG6655007.1"/>
    <property type="molecule type" value="Transcribed_RNA"/>
</dbReference>
<dbReference type="EMBL" id="HBUF01179790">
    <property type="protein sequence ID" value="CAG6655005.1"/>
    <property type="molecule type" value="Transcribed_RNA"/>
</dbReference>
<proteinExistence type="predicted"/>
<dbReference type="EMBL" id="HBUF01016555">
    <property type="protein sequence ID" value="CAG6609888.1"/>
    <property type="molecule type" value="Transcribed_RNA"/>
</dbReference>
<name>A0A8D8VHU7_9HEMI</name>
<sequence>MHTPGQGFDTSGDVLRFPIVIASFLLRHSSHFPTIGHGIIESRYDHGKGLGNHTIILLLFAAWDVDPFVVRAGVVCVTGLIFASRHQCSIVNRILYVFKFKHKVIAGVA</sequence>
<reference evidence="1" key="1">
    <citation type="submission" date="2021-05" db="EMBL/GenBank/DDBJ databases">
        <authorList>
            <person name="Alioto T."/>
            <person name="Alioto T."/>
            <person name="Gomez Garrido J."/>
        </authorList>
    </citation>
    <scope>NUCLEOTIDE SEQUENCE</scope>
</reference>